<evidence type="ECO:0000256" key="1">
    <source>
        <dbReference type="ARBA" id="ARBA00004651"/>
    </source>
</evidence>
<dbReference type="GO" id="GO:0005886">
    <property type="term" value="C:plasma membrane"/>
    <property type="evidence" value="ECO:0007669"/>
    <property type="project" value="UniProtKB-SubCell"/>
</dbReference>
<evidence type="ECO:0000256" key="2">
    <source>
        <dbReference type="ARBA" id="ARBA00008488"/>
    </source>
</evidence>
<protein>
    <recommendedName>
        <fullName evidence="11">Hemolysin III</fullName>
    </recommendedName>
</protein>
<evidence type="ECO:0008006" key="11">
    <source>
        <dbReference type="Google" id="ProtNLM"/>
    </source>
</evidence>
<keyword evidence="7" id="KW-0479">Metal-binding</keyword>
<feature type="transmembrane region" description="Helical" evidence="8">
    <location>
        <begin position="192"/>
        <end position="212"/>
    </location>
</feature>
<evidence type="ECO:0000256" key="8">
    <source>
        <dbReference type="SAM" id="Phobius"/>
    </source>
</evidence>
<dbReference type="GO" id="GO:0140911">
    <property type="term" value="F:pore-forming activity"/>
    <property type="evidence" value="ECO:0007669"/>
    <property type="project" value="InterPro"/>
</dbReference>
<dbReference type="STRING" id="1802129.A3J04_02875"/>
<feature type="binding site" evidence="7">
    <location>
        <position position="197"/>
    </location>
    <ligand>
        <name>Zn(2+)</name>
        <dbReference type="ChEBI" id="CHEBI:29105"/>
    </ligand>
</feature>
<evidence type="ECO:0000256" key="3">
    <source>
        <dbReference type="ARBA" id="ARBA00022475"/>
    </source>
</evidence>
<evidence type="ECO:0000313" key="9">
    <source>
        <dbReference type="EMBL" id="OGZ54864.1"/>
    </source>
</evidence>
<dbReference type="InterPro" id="IPR004254">
    <property type="entry name" value="AdipoR/HlyIII-related"/>
</dbReference>
<keyword evidence="3" id="KW-1003">Cell membrane</keyword>
<evidence type="ECO:0000256" key="7">
    <source>
        <dbReference type="PIRSR" id="PIRSR604254-1"/>
    </source>
</evidence>
<feature type="transmembrane region" description="Helical" evidence="8">
    <location>
        <begin position="156"/>
        <end position="180"/>
    </location>
</feature>
<feature type="transmembrane region" description="Helical" evidence="8">
    <location>
        <begin position="106"/>
        <end position="125"/>
    </location>
</feature>
<dbReference type="Pfam" id="PF03006">
    <property type="entry name" value="HlyIII"/>
    <property type="match status" value="1"/>
</dbReference>
<keyword evidence="7" id="KW-0862">Zinc</keyword>
<dbReference type="Proteomes" id="UP000177954">
    <property type="component" value="Unassembled WGS sequence"/>
</dbReference>
<evidence type="ECO:0000256" key="4">
    <source>
        <dbReference type="ARBA" id="ARBA00022692"/>
    </source>
</evidence>
<dbReference type="PROSITE" id="PS51257">
    <property type="entry name" value="PROKAR_LIPOPROTEIN"/>
    <property type="match status" value="1"/>
</dbReference>
<comment type="similarity">
    <text evidence="2">Belongs to the UPF0073 (Hly-III) family.</text>
</comment>
<dbReference type="GO" id="GO:0046872">
    <property type="term" value="F:metal ion binding"/>
    <property type="evidence" value="ECO:0007669"/>
    <property type="project" value="UniProtKB-KW"/>
</dbReference>
<feature type="transmembrane region" description="Helical" evidence="8">
    <location>
        <begin position="83"/>
        <end position="100"/>
    </location>
</feature>
<organism evidence="9 10">
    <name type="scientific">Candidatus Ryanbacteria bacterium RIFCSPLOWO2_02_FULL_47_14</name>
    <dbReference type="NCBI Taxonomy" id="1802129"/>
    <lineage>
        <taxon>Bacteria</taxon>
        <taxon>Candidatus Ryaniibacteriota</taxon>
    </lineage>
</organism>
<gene>
    <name evidence="9" type="ORF">A3J04_02875</name>
</gene>
<dbReference type="EMBL" id="MHNZ01000042">
    <property type="protein sequence ID" value="OGZ54864.1"/>
    <property type="molecule type" value="Genomic_DNA"/>
</dbReference>
<reference evidence="9 10" key="1">
    <citation type="journal article" date="2016" name="Nat. Commun.">
        <title>Thousands of microbial genomes shed light on interconnected biogeochemical processes in an aquifer system.</title>
        <authorList>
            <person name="Anantharaman K."/>
            <person name="Brown C.T."/>
            <person name="Hug L.A."/>
            <person name="Sharon I."/>
            <person name="Castelle C.J."/>
            <person name="Probst A.J."/>
            <person name="Thomas B.C."/>
            <person name="Singh A."/>
            <person name="Wilkins M.J."/>
            <person name="Karaoz U."/>
            <person name="Brodie E.L."/>
            <person name="Williams K.H."/>
            <person name="Hubbard S.S."/>
            <person name="Banfield J.F."/>
        </authorList>
    </citation>
    <scope>NUCLEOTIDE SEQUENCE [LARGE SCALE GENOMIC DNA]</scope>
</reference>
<accession>A0A1G2GXD2</accession>
<dbReference type="PANTHER" id="PTHR20855:SF3">
    <property type="entry name" value="LD03007P"/>
    <property type="match status" value="1"/>
</dbReference>
<evidence type="ECO:0000256" key="6">
    <source>
        <dbReference type="ARBA" id="ARBA00023136"/>
    </source>
</evidence>
<comment type="subcellular location">
    <subcellularLocation>
        <location evidence="1">Cell membrane</location>
        <topology evidence="1">Multi-pass membrane protein</topology>
    </subcellularLocation>
</comment>
<dbReference type="AlphaFoldDB" id="A0A1G2GXD2"/>
<keyword evidence="5 8" id="KW-1133">Transmembrane helix</keyword>
<name>A0A1G2GXD2_9BACT</name>
<proteinExistence type="inferred from homology"/>
<comment type="caution">
    <text evidence="9">The sequence shown here is derived from an EMBL/GenBank/DDBJ whole genome shotgun (WGS) entry which is preliminary data.</text>
</comment>
<dbReference type="NCBIfam" id="TIGR01065">
    <property type="entry name" value="hlyIII"/>
    <property type="match status" value="1"/>
</dbReference>
<dbReference type="InterPro" id="IPR005744">
    <property type="entry name" value="Hy-lIII"/>
</dbReference>
<keyword evidence="6 8" id="KW-0472">Membrane</keyword>
<keyword evidence="4 8" id="KW-0812">Transmembrane</keyword>
<evidence type="ECO:0000256" key="5">
    <source>
        <dbReference type="ARBA" id="ARBA00022989"/>
    </source>
</evidence>
<feature type="binding site" evidence="7">
    <location>
        <position position="64"/>
    </location>
    <ligand>
        <name>Zn(2+)</name>
        <dbReference type="ChEBI" id="CHEBI:29105"/>
    </ligand>
</feature>
<feature type="transmembrane region" description="Helical" evidence="8">
    <location>
        <begin position="132"/>
        <end position="150"/>
    </location>
</feature>
<dbReference type="PANTHER" id="PTHR20855">
    <property type="entry name" value="ADIPOR/PROGESTIN RECEPTOR-RELATED"/>
    <property type="match status" value="1"/>
</dbReference>
<sequence length="216" mass="24074">MRLISHIHEPTSALSHGVAALFSCAALSVLVVYAALWATPWHVVGFSIFGASLVLLYSASAFYHSVPPSSSWKHALRKFDHSMIYVLIAGTYTPLGLTILRGAWGWSLLGILWGLAFLGIAIKIGNIRIHPALSIFLYIVMGWLGLIAIVPISKSIVFGGLVWLFVGGVFYTVGTIFFGLDRFFKYRRFFTFHDLFHVFTVAGSTSHFWLMIRYVL</sequence>
<feature type="binding site" evidence="7">
    <location>
        <position position="193"/>
    </location>
    <ligand>
        <name>Zn(2+)</name>
        <dbReference type="ChEBI" id="CHEBI:29105"/>
    </ligand>
</feature>
<evidence type="ECO:0000313" key="10">
    <source>
        <dbReference type="Proteomes" id="UP000177954"/>
    </source>
</evidence>
<feature type="transmembrane region" description="Helical" evidence="8">
    <location>
        <begin position="12"/>
        <end position="35"/>
    </location>
</feature>
<feature type="transmembrane region" description="Helical" evidence="8">
    <location>
        <begin position="41"/>
        <end position="63"/>
    </location>
</feature>